<organism evidence="2 3">
    <name type="scientific">Vespula vulgaris</name>
    <name type="common">Yellow jacket</name>
    <name type="synonym">Wasp</name>
    <dbReference type="NCBI Taxonomy" id="7454"/>
    <lineage>
        <taxon>Eukaryota</taxon>
        <taxon>Metazoa</taxon>
        <taxon>Ecdysozoa</taxon>
        <taxon>Arthropoda</taxon>
        <taxon>Hexapoda</taxon>
        <taxon>Insecta</taxon>
        <taxon>Pterygota</taxon>
        <taxon>Neoptera</taxon>
        <taxon>Endopterygota</taxon>
        <taxon>Hymenoptera</taxon>
        <taxon>Apocrita</taxon>
        <taxon>Aculeata</taxon>
        <taxon>Vespoidea</taxon>
        <taxon>Vespidae</taxon>
        <taxon>Vespinae</taxon>
        <taxon>Vespula</taxon>
    </lineage>
</organism>
<evidence type="ECO:0000256" key="1">
    <source>
        <dbReference type="SAM" id="MobiDB-lite"/>
    </source>
</evidence>
<feature type="region of interest" description="Disordered" evidence="1">
    <location>
        <begin position="1"/>
        <end position="45"/>
    </location>
</feature>
<protein>
    <submittedName>
        <fullName evidence="2">Uncharacterized protein</fullName>
    </submittedName>
</protein>
<proteinExistence type="predicted"/>
<evidence type="ECO:0000313" key="3">
    <source>
        <dbReference type="Proteomes" id="UP000614350"/>
    </source>
</evidence>
<name>A0A834J534_VESVU</name>
<comment type="caution">
    <text evidence="2">The sequence shown here is derived from an EMBL/GenBank/DDBJ whole genome shotgun (WGS) entry which is preliminary data.</text>
</comment>
<reference evidence="2" key="1">
    <citation type="journal article" date="2020" name="G3 (Bethesda)">
        <title>High-Quality Assemblies for Three Invasive Social Wasps from the &lt;i&gt;Vespula&lt;/i&gt; Genus.</title>
        <authorList>
            <person name="Harrop T.W.R."/>
            <person name="Guhlin J."/>
            <person name="McLaughlin G.M."/>
            <person name="Permina E."/>
            <person name="Stockwell P."/>
            <person name="Gilligan J."/>
            <person name="Le Lec M.F."/>
            <person name="Gruber M.A.M."/>
            <person name="Quinn O."/>
            <person name="Lovegrove M."/>
            <person name="Duncan E.J."/>
            <person name="Remnant E.J."/>
            <person name="Van Eeckhoven J."/>
            <person name="Graham B."/>
            <person name="Knapp R.A."/>
            <person name="Langford K.W."/>
            <person name="Kronenberg Z."/>
            <person name="Press M.O."/>
            <person name="Eacker S.M."/>
            <person name="Wilson-Rankin E.E."/>
            <person name="Purcell J."/>
            <person name="Lester P.J."/>
            <person name="Dearden P.K."/>
        </authorList>
    </citation>
    <scope>NUCLEOTIDE SEQUENCE</scope>
    <source>
        <strain evidence="2">Marl-1</strain>
    </source>
</reference>
<dbReference type="Proteomes" id="UP000614350">
    <property type="component" value="Unassembled WGS sequence"/>
</dbReference>
<accession>A0A834J534</accession>
<gene>
    <name evidence="2" type="ORF">HZH66_014064</name>
</gene>
<sequence>MATTEIFQDWDSPHENISSMTRTTTRKTTTRRESSKKLFNRSESTRRTYIHNRYVVVTKGKERRNLS</sequence>
<dbReference type="EMBL" id="JACSEA010000020">
    <property type="protein sequence ID" value="KAF7381670.1"/>
    <property type="molecule type" value="Genomic_DNA"/>
</dbReference>
<evidence type="ECO:0000313" key="2">
    <source>
        <dbReference type="EMBL" id="KAF7381670.1"/>
    </source>
</evidence>
<keyword evidence="3" id="KW-1185">Reference proteome</keyword>
<dbReference type="AlphaFoldDB" id="A0A834J534"/>